<dbReference type="EMBL" id="CP118734">
    <property type="protein sequence ID" value="WNY49865.1"/>
    <property type="molecule type" value="Genomic_DNA"/>
</dbReference>
<evidence type="ECO:0000313" key="2">
    <source>
        <dbReference type="EMBL" id="WNY49865.1"/>
    </source>
</evidence>
<accession>A0AA97A3M6</accession>
<gene>
    <name evidence="2" type="ORF">PW220_04305</name>
</gene>
<dbReference type="InterPro" id="IPR027417">
    <property type="entry name" value="P-loop_NTPase"/>
</dbReference>
<name>A0AA97A3M6_9STRE</name>
<dbReference type="InterPro" id="IPR003593">
    <property type="entry name" value="AAA+_ATPase"/>
</dbReference>
<feature type="domain" description="AAA+ ATPase" evidence="1">
    <location>
        <begin position="319"/>
        <end position="465"/>
    </location>
</feature>
<keyword evidence="3" id="KW-1185">Reference proteome</keyword>
<dbReference type="InterPro" id="IPR018647">
    <property type="entry name" value="SLFN_3-like_DNA/RNA_helicase"/>
</dbReference>
<proteinExistence type="predicted"/>
<reference evidence="2 3" key="1">
    <citation type="submission" date="2023-02" db="EMBL/GenBank/DDBJ databases">
        <title>Streptococcus sp. Genome Sequencing and Assembly.</title>
        <authorList>
            <person name="Shore S.M."/>
            <person name="Nicholson T.L."/>
        </authorList>
    </citation>
    <scope>NUCLEOTIDE SEQUENCE [LARGE SCALE GENOMIC DNA]</scope>
    <source>
        <strain evidence="2 3">29892</strain>
    </source>
</reference>
<evidence type="ECO:0000313" key="3">
    <source>
        <dbReference type="Proteomes" id="UP001301526"/>
    </source>
</evidence>
<dbReference type="Proteomes" id="UP001301526">
    <property type="component" value="Chromosome"/>
</dbReference>
<dbReference type="SUPFAM" id="SSF52540">
    <property type="entry name" value="P-loop containing nucleoside triphosphate hydrolases"/>
    <property type="match status" value="1"/>
</dbReference>
<evidence type="ECO:0000259" key="1">
    <source>
        <dbReference type="SMART" id="SM00382"/>
    </source>
</evidence>
<organism evidence="2 3">
    <name type="scientific">Streptococcus iners subsp. hyiners</name>
    <dbReference type="NCBI Taxonomy" id="3028083"/>
    <lineage>
        <taxon>Bacteria</taxon>
        <taxon>Bacillati</taxon>
        <taxon>Bacillota</taxon>
        <taxon>Bacilli</taxon>
        <taxon>Lactobacillales</taxon>
        <taxon>Streptococcaceae</taxon>
        <taxon>Streptococcus</taxon>
        <taxon>Streptococcus iners</taxon>
    </lineage>
</organism>
<dbReference type="RefSeq" id="WP_248054439.1">
    <property type="nucleotide sequence ID" value="NZ_CP118734.1"/>
</dbReference>
<dbReference type="AlphaFoldDB" id="A0AA97A3M6"/>
<dbReference type="Pfam" id="PF09848">
    <property type="entry name" value="SLFN-g3_helicase"/>
    <property type="match status" value="1"/>
</dbReference>
<sequence length="715" mass="80789">MAKYSTNEHGVIEIDFEGVIPGADIRNKMKAVKYRWNPGRKVWYTCQDSMTLALAKEICDGDTELVPVSPVKWVPPADYALKVTIGEMLNASPAILKGWEDVLKTHVNGVMSEDNVAHSGQAVSRAQTSVWMDCFDFIRANLASLPSSMWTFELIFEYSLPGTVHQRPDVFLLTNTKTIILEFKKKVSPQIGSNKDDVAQAIRYKKWLENHHKVTRERHLDVNSYLVCTPDNSVAGTLRGVEILTKDNFCSTIERELTGESICTFTEEWIKSPKTEMPDMLQAIEIMYRDGRIPYISDVNKKCLKTVQKHIEEAKHQQKKILILINGVPGAGKTAVGQSVVYEQNRDGQANAVYLSGNGPLVEVLQYQINQVGNNKHMGENAIQGLKEFKSTYFSKSDRKNTSVPEQTVLIFDEAQRAWDAATLDRGFSEPQGLFDVGNRIYGAKGYAVLIGLYGDGQSIYRGEEAGMSLWEEALKHNREWSIFASESLMAQIHGLESQKILDDDLFLPVSLRADFIDCSKWVEQAIGRTGVTLQQAQAELAELQKTSMRICVTRDFEKVKARATVIYQEHPDWKYGILISNFAEQSIIRKAFPYWNIGYRGSNEVSNGRYGPWFAGDCKELNKACSVYGSQGLELDCPIILFGGGYVRQAGQWLARGATYNRQKEKFLDPETIVENNFRVLFTRARKEMILLIPDDPVLDETYDYFVNMGMDLL</sequence>
<dbReference type="SMART" id="SM00382">
    <property type="entry name" value="AAA"/>
    <property type="match status" value="1"/>
</dbReference>
<protein>
    <submittedName>
        <fullName evidence="2">DUF2075 domain-containing protein</fullName>
    </submittedName>
</protein>
<dbReference type="Gene3D" id="3.40.50.300">
    <property type="entry name" value="P-loop containing nucleotide triphosphate hydrolases"/>
    <property type="match status" value="1"/>
</dbReference>